<evidence type="ECO:0000256" key="2">
    <source>
        <dbReference type="ARBA" id="ARBA00023125"/>
    </source>
</evidence>
<accession>A0ABV7X7X2</accession>
<dbReference type="EMBL" id="JBHRXV010000001">
    <property type="protein sequence ID" value="MFC3711332.1"/>
    <property type="molecule type" value="Genomic_DNA"/>
</dbReference>
<evidence type="ECO:0000256" key="3">
    <source>
        <dbReference type="ARBA" id="ARBA00023163"/>
    </source>
</evidence>
<evidence type="ECO:0000313" key="6">
    <source>
        <dbReference type="Proteomes" id="UP001595615"/>
    </source>
</evidence>
<dbReference type="InterPro" id="IPR050397">
    <property type="entry name" value="Env_Response_Regulators"/>
</dbReference>
<keyword evidence="1" id="KW-0805">Transcription regulation</keyword>
<dbReference type="InterPro" id="IPR012318">
    <property type="entry name" value="HTH_CRP"/>
</dbReference>
<keyword evidence="6" id="KW-1185">Reference proteome</keyword>
<dbReference type="Gene3D" id="1.10.10.10">
    <property type="entry name" value="Winged helix-like DNA-binding domain superfamily/Winged helix DNA-binding domain"/>
    <property type="match status" value="1"/>
</dbReference>
<sequence length="270" mass="28830">MPQAEKRGLCTDVPARVAPRGAHAWPQRGGGARAFNPLTERLRRIGVDEAALAGLDAGIVEVRSIAVGGQIVREGKATARLHILLEGWACRYTRVARGRQTLAFLLPGDICDLDTLHAALLEYGVAAITPCKVAVLRSDDVRRAAAAHPSVAAALLGFAFEDQAALVRRAASLGRRSARGRLAHLICELHERTIAAGIDAEGSYLLPATQDDMADILGLTNVHVSRTLKALRDEGLIRLDTRCVTILDLAALAHIADFTPAAPSNMPEVR</sequence>
<feature type="domain" description="HTH crp-type" evidence="4">
    <location>
        <begin position="176"/>
        <end position="250"/>
    </location>
</feature>
<name>A0ABV7X7X2_9SPHN</name>
<evidence type="ECO:0000256" key="1">
    <source>
        <dbReference type="ARBA" id="ARBA00023015"/>
    </source>
</evidence>
<keyword evidence="3" id="KW-0804">Transcription</keyword>
<dbReference type="SMART" id="SM00419">
    <property type="entry name" value="HTH_CRP"/>
    <property type="match status" value="1"/>
</dbReference>
<dbReference type="PRINTS" id="PR00034">
    <property type="entry name" value="HTHCRP"/>
</dbReference>
<dbReference type="CDD" id="cd00038">
    <property type="entry name" value="CAP_ED"/>
    <property type="match status" value="1"/>
</dbReference>
<keyword evidence="2" id="KW-0238">DNA-binding</keyword>
<dbReference type="SUPFAM" id="SSF46785">
    <property type="entry name" value="Winged helix' DNA-binding domain"/>
    <property type="match status" value="1"/>
</dbReference>
<evidence type="ECO:0000259" key="4">
    <source>
        <dbReference type="PROSITE" id="PS51063"/>
    </source>
</evidence>
<dbReference type="PANTHER" id="PTHR24567:SF68">
    <property type="entry name" value="DNA-BINDING TRANSCRIPTIONAL DUAL REGULATOR CRP"/>
    <property type="match status" value="1"/>
</dbReference>
<dbReference type="InterPro" id="IPR014710">
    <property type="entry name" value="RmlC-like_jellyroll"/>
</dbReference>
<dbReference type="InterPro" id="IPR036388">
    <property type="entry name" value="WH-like_DNA-bd_sf"/>
</dbReference>
<comment type="caution">
    <text evidence="5">The sequence shown here is derived from an EMBL/GenBank/DDBJ whole genome shotgun (WGS) entry which is preliminary data.</text>
</comment>
<dbReference type="Pfam" id="PF00027">
    <property type="entry name" value="cNMP_binding"/>
    <property type="match status" value="1"/>
</dbReference>
<dbReference type="RefSeq" id="WP_380856702.1">
    <property type="nucleotide sequence ID" value="NZ_JBHRXV010000001.1"/>
</dbReference>
<dbReference type="InterPro" id="IPR036390">
    <property type="entry name" value="WH_DNA-bd_sf"/>
</dbReference>
<dbReference type="Pfam" id="PF13545">
    <property type="entry name" value="HTH_Crp_2"/>
    <property type="match status" value="1"/>
</dbReference>
<proteinExistence type="predicted"/>
<reference evidence="6" key="1">
    <citation type="journal article" date="2019" name="Int. J. Syst. Evol. Microbiol.">
        <title>The Global Catalogue of Microorganisms (GCM) 10K type strain sequencing project: providing services to taxonomists for standard genome sequencing and annotation.</title>
        <authorList>
            <consortium name="The Broad Institute Genomics Platform"/>
            <consortium name="The Broad Institute Genome Sequencing Center for Infectious Disease"/>
            <person name="Wu L."/>
            <person name="Ma J."/>
        </authorList>
    </citation>
    <scope>NUCLEOTIDE SEQUENCE [LARGE SCALE GENOMIC DNA]</scope>
    <source>
        <strain evidence="6">KCTC 42644</strain>
    </source>
</reference>
<dbReference type="Proteomes" id="UP001595615">
    <property type="component" value="Unassembled WGS sequence"/>
</dbReference>
<dbReference type="PANTHER" id="PTHR24567">
    <property type="entry name" value="CRP FAMILY TRANSCRIPTIONAL REGULATORY PROTEIN"/>
    <property type="match status" value="1"/>
</dbReference>
<protein>
    <submittedName>
        <fullName evidence="5">Crp/Fnr family transcriptional regulator</fullName>
    </submittedName>
</protein>
<gene>
    <name evidence="5" type="ORF">ACFOMD_02040</name>
</gene>
<evidence type="ECO:0000313" key="5">
    <source>
        <dbReference type="EMBL" id="MFC3711332.1"/>
    </source>
</evidence>
<dbReference type="PROSITE" id="PS51063">
    <property type="entry name" value="HTH_CRP_2"/>
    <property type="match status" value="1"/>
</dbReference>
<dbReference type="Gene3D" id="2.60.120.10">
    <property type="entry name" value="Jelly Rolls"/>
    <property type="match status" value="1"/>
</dbReference>
<dbReference type="InterPro" id="IPR018490">
    <property type="entry name" value="cNMP-bd_dom_sf"/>
</dbReference>
<dbReference type="InterPro" id="IPR000595">
    <property type="entry name" value="cNMP-bd_dom"/>
</dbReference>
<dbReference type="SUPFAM" id="SSF51206">
    <property type="entry name" value="cAMP-binding domain-like"/>
    <property type="match status" value="1"/>
</dbReference>
<organism evidence="5 6">
    <name type="scientific">Sphingoaurantiacus capsulatus</name>
    <dbReference type="NCBI Taxonomy" id="1771310"/>
    <lineage>
        <taxon>Bacteria</taxon>
        <taxon>Pseudomonadati</taxon>
        <taxon>Pseudomonadota</taxon>
        <taxon>Alphaproteobacteria</taxon>
        <taxon>Sphingomonadales</taxon>
        <taxon>Sphingosinicellaceae</taxon>
        <taxon>Sphingoaurantiacus</taxon>
    </lineage>
</organism>